<keyword evidence="2" id="KW-0805">Transcription regulation</keyword>
<evidence type="ECO:0000256" key="4">
    <source>
        <dbReference type="ARBA" id="ARBA00023163"/>
    </source>
</evidence>
<dbReference type="Pfam" id="PF00319">
    <property type="entry name" value="SRF-TF"/>
    <property type="match status" value="1"/>
</dbReference>
<evidence type="ECO:0000256" key="5">
    <source>
        <dbReference type="ARBA" id="ARBA00023242"/>
    </source>
</evidence>
<dbReference type="InterPro" id="IPR050142">
    <property type="entry name" value="MADS-box/MEF2_TF"/>
</dbReference>
<name>A0ABQ7C763_BRACR</name>
<organism evidence="9 10">
    <name type="scientific">Brassica cretica</name>
    <name type="common">Mustard</name>
    <dbReference type="NCBI Taxonomy" id="69181"/>
    <lineage>
        <taxon>Eukaryota</taxon>
        <taxon>Viridiplantae</taxon>
        <taxon>Streptophyta</taxon>
        <taxon>Embryophyta</taxon>
        <taxon>Tracheophyta</taxon>
        <taxon>Spermatophyta</taxon>
        <taxon>Magnoliopsida</taxon>
        <taxon>eudicotyledons</taxon>
        <taxon>Gunneridae</taxon>
        <taxon>Pentapetalae</taxon>
        <taxon>rosids</taxon>
        <taxon>malvids</taxon>
        <taxon>Brassicales</taxon>
        <taxon>Brassicaceae</taxon>
        <taxon>Brassiceae</taxon>
        <taxon>Brassica</taxon>
    </lineage>
</organism>
<dbReference type="InterPro" id="IPR036879">
    <property type="entry name" value="TF_MADSbox_sf"/>
</dbReference>
<dbReference type="SMART" id="SM00432">
    <property type="entry name" value="MADS"/>
    <property type="match status" value="1"/>
</dbReference>
<protein>
    <submittedName>
        <fullName evidence="9">Uncharacterized protein</fullName>
    </submittedName>
</protein>
<gene>
    <name evidence="9" type="ORF">DY000_02001513</name>
</gene>
<keyword evidence="4" id="KW-0804">Transcription</keyword>
<dbReference type="PROSITE" id="PS51297">
    <property type="entry name" value="K_BOX"/>
    <property type="match status" value="1"/>
</dbReference>
<reference evidence="9 10" key="1">
    <citation type="journal article" date="2020" name="BMC Genomics">
        <title>Intraspecific diversification of the crop wild relative Brassica cretica Lam. using demographic model selection.</title>
        <authorList>
            <person name="Kioukis A."/>
            <person name="Michalopoulou V.A."/>
            <person name="Briers L."/>
            <person name="Pirintsos S."/>
            <person name="Studholme D.J."/>
            <person name="Pavlidis P."/>
            <person name="Sarris P.F."/>
        </authorList>
    </citation>
    <scope>NUCLEOTIDE SEQUENCE [LARGE SCALE GENOMIC DNA]</scope>
    <source>
        <strain evidence="10">cv. PFS-1207/04</strain>
    </source>
</reference>
<evidence type="ECO:0000256" key="6">
    <source>
        <dbReference type="SAM" id="MobiDB-lite"/>
    </source>
</evidence>
<comment type="caution">
    <text evidence="9">The sequence shown here is derived from an EMBL/GenBank/DDBJ whole genome shotgun (WGS) entry which is preliminary data.</text>
</comment>
<feature type="domain" description="K-box" evidence="8">
    <location>
        <begin position="88"/>
        <end position="186"/>
    </location>
</feature>
<proteinExistence type="predicted"/>
<comment type="subcellular location">
    <subcellularLocation>
        <location evidence="1">Nucleus</location>
    </subcellularLocation>
</comment>
<dbReference type="PROSITE" id="PS50066">
    <property type="entry name" value="MADS_BOX_2"/>
    <property type="match status" value="1"/>
</dbReference>
<sequence length="241" mass="27682">MVRGKIEIKKIENRTSRQITFSKRRNGLFKKAHELSVLCDAQVAAIVFSQSGRLYEFSSSEMEKTIERYGKFSPDYFVSGRPQEELYLLELKKEIDIMGKKIDLLEVHQRKLMGQGLGSCSLAQLQGLETQIEKSLRIIRSRKERELLDQRRRLREEESSSLCVPSLVNQKEVLHVPLEVKALTASTAASVNPDKVPEATMEVTTPHMDYTRTMETNRVEELGTNDHNSPSGRSVTWNWRK</sequence>
<keyword evidence="3" id="KW-0238">DNA-binding</keyword>
<feature type="region of interest" description="Disordered" evidence="6">
    <location>
        <begin position="222"/>
        <end position="241"/>
    </location>
</feature>
<keyword evidence="10" id="KW-1185">Reference proteome</keyword>
<evidence type="ECO:0000313" key="9">
    <source>
        <dbReference type="EMBL" id="KAF3548031.1"/>
    </source>
</evidence>
<dbReference type="InterPro" id="IPR002100">
    <property type="entry name" value="TF_MADSbox"/>
</dbReference>
<evidence type="ECO:0000256" key="2">
    <source>
        <dbReference type="ARBA" id="ARBA00023015"/>
    </source>
</evidence>
<dbReference type="Pfam" id="PF01486">
    <property type="entry name" value="K-box"/>
    <property type="match status" value="1"/>
</dbReference>
<dbReference type="SUPFAM" id="SSF55455">
    <property type="entry name" value="SRF-like"/>
    <property type="match status" value="1"/>
</dbReference>
<evidence type="ECO:0000259" key="8">
    <source>
        <dbReference type="PROSITE" id="PS51297"/>
    </source>
</evidence>
<dbReference type="InterPro" id="IPR033896">
    <property type="entry name" value="MEF2-like_N"/>
</dbReference>
<evidence type="ECO:0000313" key="10">
    <source>
        <dbReference type="Proteomes" id="UP000266723"/>
    </source>
</evidence>
<dbReference type="Gene3D" id="3.40.1810.10">
    <property type="entry name" value="Transcription factor, MADS-box"/>
    <property type="match status" value="1"/>
</dbReference>
<evidence type="ECO:0000259" key="7">
    <source>
        <dbReference type="PROSITE" id="PS50066"/>
    </source>
</evidence>
<evidence type="ECO:0000256" key="1">
    <source>
        <dbReference type="ARBA" id="ARBA00004123"/>
    </source>
</evidence>
<dbReference type="CDD" id="cd00265">
    <property type="entry name" value="MADS_MEF2_like"/>
    <property type="match status" value="1"/>
</dbReference>
<feature type="compositionally biased region" description="Polar residues" evidence="6">
    <location>
        <begin position="225"/>
        <end position="241"/>
    </location>
</feature>
<evidence type="ECO:0000256" key="3">
    <source>
        <dbReference type="ARBA" id="ARBA00023125"/>
    </source>
</evidence>
<dbReference type="Proteomes" id="UP000266723">
    <property type="component" value="Unassembled WGS sequence"/>
</dbReference>
<dbReference type="InterPro" id="IPR002487">
    <property type="entry name" value="TF_Kbox"/>
</dbReference>
<dbReference type="PRINTS" id="PR00404">
    <property type="entry name" value="MADSDOMAIN"/>
</dbReference>
<accession>A0ABQ7C763</accession>
<dbReference type="EMBL" id="QGKV02000832">
    <property type="protein sequence ID" value="KAF3548031.1"/>
    <property type="molecule type" value="Genomic_DNA"/>
</dbReference>
<feature type="domain" description="MADS-box" evidence="7">
    <location>
        <begin position="1"/>
        <end position="61"/>
    </location>
</feature>
<dbReference type="PANTHER" id="PTHR48019">
    <property type="entry name" value="SERUM RESPONSE FACTOR HOMOLOG"/>
    <property type="match status" value="1"/>
</dbReference>
<keyword evidence="5" id="KW-0539">Nucleus</keyword>